<evidence type="ECO:0000259" key="1">
    <source>
        <dbReference type="Pfam" id="PF10536"/>
    </source>
</evidence>
<protein>
    <recommendedName>
        <fullName evidence="1">Aminotransferase-like plant mobile domain-containing protein</fullName>
    </recommendedName>
</protein>
<evidence type="ECO:0000313" key="2">
    <source>
        <dbReference type="EMBL" id="RYR34076.1"/>
    </source>
</evidence>
<proteinExistence type="predicted"/>
<comment type="caution">
    <text evidence="2">The sequence shown here is derived from an EMBL/GenBank/DDBJ whole genome shotgun (WGS) entry which is preliminary data.</text>
</comment>
<reference evidence="2 3" key="1">
    <citation type="submission" date="2019-01" db="EMBL/GenBank/DDBJ databases">
        <title>Sequencing of cultivated peanut Arachis hypogaea provides insights into genome evolution and oil improvement.</title>
        <authorList>
            <person name="Chen X."/>
        </authorList>
    </citation>
    <scope>NUCLEOTIDE SEQUENCE [LARGE SCALE GENOMIC DNA]</scope>
    <source>
        <strain evidence="3">cv. Fuhuasheng</strain>
        <tissue evidence="2">Leaves</tissue>
    </source>
</reference>
<dbReference type="AlphaFoldDB" id="A0A445B621"/>
<dbReference type="EMBL" id="SDMP01000010">
    <property type="protein sequence ID" value="RYR34076.1"/>
    <property type="molecule type" value="Genomic_DNA"/>
</dbReference>
<name>A0A445B621_ARAHY</name>
<dbReference type="InterPro" id="IPR019557">
    <property type="entry name" value="AminoTfrase-like_pln_mobile"/>
</dbReference>
<dbReference type="GO" id="GO:0010073">
    <property type="term" value="P:meristem maintenance"/>
    <property type="evidence" value="ECO:0007669"/>
    <property type="project" value="InterPro"/>
</dbReference>
<organism evidence="2 3">
    <name type="scientific">Arachis hypogaea</name>
    <name type="common">Peanut</name>
    <dbReference type="NCBI Taxonomy" id="3818"/>
    <lineage>
        <taxon>Eukaryota</taxon>
        <taxon>Viridiplantae</taxon>
        <taxon>Streptophyta</taxon>
        <taxon>Embryophyta</taxon>
        <taxon>Tracheophyta</taxon>
        <taxon>Spermatophyta</taxon>
        <taxon>Magnoliopsida</taxon>
        <taxon>eudicotyledons</taxon>
        <taxon>Gunneridae</taxon>
        <taxon>Pentapetalae</taxon>
        <taxon>rosids</taxon>
        <taxon>fabids</taxon>
        <taxon>Fabales</taxon>
        <taxon>Fabaceae</taxon>
        <taxon>Papilionoideae</taxon>
        <taxon>50 kb inversion clade</taxon>
        <taxon>dalbergioids sensu lato</taxon>
        <taxon>Dalbergieae</taxon>
        <taxon>Pterocarpus clade</taxon>
        <taxon>Arachis</taxon>
    </lineage>
</organism>
<evidence type="ECO:0000313" key="3">
    <source>
        <dbReference type="Proteomes" id="UP000289738"/>
    </source>
</evidence>
<dbReference type="PANTHER" id="PTHR46033">
    <property type="entry name" value="PROTEIN MAIN-LIKE 2"/>
    <property type="match status" value="1"/>
</dbReference>
<feature type="domain" description="Aminotransferase-like plant mobile" evidence="1">
    <location>
        <begin position="8"/>
        <end position="212"/>
    </location>
</feature>
<dbReference type="PANTHER" id="PTHR46033:SF1">
    <property type="entry name" value="PROTEIN MAIN-LIKE 2"/>
    <property type="match status" value="1"/>
</dbReference>
<dbReference type="STRING" id="3818.A0A445B621"/>
<accession>A0A445B621</accession>
<sequence length="311" mass="35418">MTLWKEIGIYDLIQLSKITYTVNSRVMGGALYFWDETSHTFHTPYGMITPTLLDVAAITGLSPLGEEILTTTRSTTGVKYAIDISSTTYQSFILNNRGQDGEPVSDNEHIAFLLYWLSGVIFCARNIQVEIAYVPLAVMLAEGKKLCLAKLFLARLYLTLDWITAHMRKKKRITNADGPVWFFQLWLSAIFESELQPRSTQKSLTNSVIAGQRLLNLVFPDRLMPSHDKMKHFFRAFYYLPEKDHNVNLTPFANCQTGSEWLTQSLTPAGVTQKESIIIWSQFLTPQLLFARFPGENDLRTAVYMPNVVSR</sequence>
<dbReference type="Proteomes" id="UP000289738">
    <property type="component" value="Chromosome A10"/>
</dbReference>
<keyword evidence="3" id="KW-1185">Reference proteome</keyword>
<dbReference type="InterPro" id="IPR044824">
    <property type="entry name" value="MAIN-like"/>
</dbReference>
<dbReference type="Pfam" id="PF10536">
    <property type="entry name" value="PMD"/>
    <property type="match status" value="1"/>
</dbReference>
<gene>
    <name evidence="2" type="ORF">Ahy_A10g048793</name>
</gene>